<keyword evidence="7" id="KW-1185">Reference proteome</keyword>
<evidence type="ECO:0000313" key="7">
    <source>
        <dbReference type="Proteomes" id="UP001321477"/>
    </source>
</evidence>
<keyword evidence="6" id="KW-0131">Cell cycle</keyword>
<evidence type="ECO:0000256" key="1">
    <source>
        <dbReference type="ARBA" id="ARBA00004370"/>
    </source>
</evidence>
<feature type="domain" description="Penicillin-binding protein transpeptidase" evidence="4">
    <location>
        <begin position="268"/>
        <end position="574"/>
    </location>
</feature>
<evidence type="ECO:0000256" key="2">
    <source>
        <dbReference type="ARBA" id="ARBA00007171"/>
    </source>
</evidence>
<proteinExistence type="inferred from homology"/>
<dbReference type="Gene3D" id="3.30.450.330">
    <property type="match status" value="1"/>
</dbReference>
<protein>
    <submittedName>
        <fullName evidence="6">Cell division protein</fullName>
    </submittedName>
</protein>
<keyword evidence="6" id="KW-0132">Cell division</keyword>
<dbReference type="Pfam" id="PF03717">
    <property type="entry name" value="PBP_dimer"/>
    <property type="match status" value="1"/>
</dbReference>
<dbReference type="Gene3D" id="3.40.710.10">
    <property type="entry name" value="DD-peptidase/beta-lactamase superfamily"/>
    <property type="match status" value="1"/>
</dbReference>
<reference evidence="7" key="1">
    <citation type="journal article" date="2019" name="Int. J. Syst. Evol. Microbiol.">
        <title>The Global Catalogue of Microorganisms (GCM) 10K type strain sequencing project: providing services to taxonomists for standard genome sequencing and annotation.</title>
        <authorList>
            <consortium name="The Broad Institute Genomics Platform"/>
            <consortium name="The Broad Institute Genome Sequencing Center for Infectious Disease"/>
            <person name="Wu L."/>
            <person name="Ma J."/>
        </authorList>
    </citation>
    <scope>NUCLEOTIDE SEQUENCE [LARGE SCALE GENOMIC DNA]</scope>
    <source>
        <strain evidence="7">NBRC 109019</strain>
    </source>
</reference>
<sequence>MKRVSRHPMRRIVAAGTALVLMVGWFVVRLVDIQVVRAAELNEASQDVRSETETVYGERGRILDANGTVLAEPVMRYHITISPKQAMATESFERTAADGADEDVTRDEALEQLGAALGRTGADIRSEIDEALAADPKADFAYLAKRVDTEVYETVKALRIPFVYSKEAPARRYPNGSVAGNLIGFVTEEGEPGAGLEYSENTCLASEDGERTWLHSLKDWVAIPGTEVVNVQPHDGGDLQLTIDADLQYYVQRVAAEQVRATAADWATVTVMEAKTGRLLAVADVPTVDPNAPSATDEGDRGSRAFTAPFEPGSTFKALTAASVIDAGEGDAKSRVTADYRYIAPNGADVNDSFYHGPTNYTMTGMLIDSSNTAMSLFGEKVSDEQRYQDMVDFGLGEPTEVGFASEAGGDLHGGPDEWDNQTRYATMFGQGLTTTSIQIASVYQTLANGGVRMPVTLVDGCLAADGTLTDAPAQEGRRVVSEKAADQTSLMLEQVYREGWLADQWNIPGYRVAAKTGTAQVPDGQGGYQAGYLVSVSGFAPADDPEFVVSVSIMNPVKMNSSAASAPVFQQVMSQVLKKYRTVPSGAQAPELPATW</sequence>
<name>A0ABN6Y7H5_9MICO</name>
<dbReference type="Gene3D" id="3.90.1310.10">
    <property type="entry name" value="Penicillin-binding protein 2a (Domain 2)"/>
    <property type="match status" value="1"/>
</dbReference>
<gene>
    <name evidence="6" type="primary">ftsI</name>
    <name evidence="6" type="ORF">GCM10025870_03900</name>
</gene>
<keyword evidence="3" id="KW-0472">Membrane</keyword>
<dbReference type="Proteomes" id="UP001321477">
    <property type="component" value="Chromosome"/>
</dbReference>
<dbReference type="Pfam" id="PF00905">
    <property type="entry name" value="Transpeptidase"/>
    <property type="match status" value="1"/>
</dbReference>
<dbReference type="SUPFAM" id="SSF56519">
    <property type="entry name" value="Penicillin binding protein dimerisation domain"/>
    <property type="match status" value="1"/>
</dbReference>
<organism evidence="6 7">
    <name type="scientific">Agromyces marinus</name>
    <dbReference type="NCBI Taxonomy" id="1389020"/>
    <lineage>
        <taxon>Bacteria</taxon>
        <taxon>Bacillati</taxon>
        <taxon>Actinomycetota</taxon>
        <taxon>Actinomycetes</taxon>
        <taxon>Micrococcales</taxon>
        <taxon>Microbacteriaceae</taxon>
        <taxon>Agromyces</taxon>
    </lineage>
</organism>
<dbReference type="SUPFAM" id="SSF56601">
    <property type="entry name" value="beta-lactamase/transpeptidase-like"/>
    <property type="match status" value="1"/>
</dbReference>
<dbReference type="PANTHER" id="PTHR30627:SF1">
    <property type="entry name" value="PEPTIDOGLYCAN D,D-TRANSPEPTIDASE FTSI"/>
    <property type="match status" value="1"/>
</dbReference>
<comment type="similarity">
    <text evidence="2">Belongs to the transpeptidase family.</text>
</comment>
<dbReference type="InterPro" id="IPR005311">
    <property type="entry name" value="PBP_dimer"/>
</dbReference>
<feature type="domain" description="Penicillin-binding protein dimerisation" evidence="5">
    <location>
        <begin position="55"/>
        <end position="189"/>
    </location>
</feature>
<dbReference type="InterPro" id="IPR001460">
    <property type="entry name" value="PCN-bd_Tpept"/>
</dbReference>
<evidence type="ECO:0000259" key="5">
    <source>
        <dbReference type="Pfam" id="PF03717"/>
    </source>
</evidence>
<evidence type="ECO:0000313" key="6">
    <source>
        <dbReference type="EMBL" id="BDZ53317.1"/>
    </source>
</evidence>
<accession>A0ABN6Y7H5</accession>
<evidence type="ECO:0000259" key="4">
    <source>
        <dbReference type="Pfam" id="PF00905"/>
    </source>
</evidence>
<dbReference type="InterPro" id="IPR050515">
    <property type="entry name" value="Beta-lactam/transpept"/>
</dbReference>
<comment type="subcellular location">
    <subcellularLocation>
        <location evidence="1">Membrane</location>
    </subcellularLocation>
</comment>
<dbReference type="EMBL" id="AP027734">
    <property type="protein sequence ID" value="BDZ53317.1"/>
    <property type="molecule type" value="Genomic_DNA"/>
</dbReference>
<dbReference type="InterPro" id="IPR036138">
    <property type="entry name" value="PBP_dimer_sf"/>
</dbReference>
<evidence type="ECO:0000256" key="3">
    <source>
        <dbReference type="ARBA" id="ARBA00023136"/>
    </source>
</evidence>
<dbReference type="InterPro" id="IPR012338">
    <property type="entry name" value="Beta-lactam/transpept-like"/>
</dbReference>
<dbReference type="GO" id="GO:0051301">
    <property type="term" value="P:cell division"/>
    <property type="evidence" value="ECO:0007669"/>
    <property type="project" value="UniProtKB-KW"/>
</dbReference>
<dbReference type="PANTHER" id="PTHR30627">
    <property type="entry name" value="PEPTIDOGLYCAN D,D-TRANSPEPTIDASE"/>
    <property type="match status" value="1"/>
</dbReference>